<protein>
    <recommendedName>
        <fullName evidence="9">Carboxypeptidase</fullName>
    </recommendedName>
</protein>
<keyword evidence="3" id="KW-0645">Protease</keyword>
<dbReference type="KEGG" id="ehx:EMIHUDRAFT_194378"/>
<evidence type="ECO:0000313" key="8">
    <source>
        <dbReference type="Proteomes" id="UP000013827"/>
    </source>
</evidence>
<accession>A0A0D3L1E6</accession>
<evidence type="ECO:0000256" key="3">
    <source>
        <dbReference type="ARBA" id="ARBA00022670"/>
    </source>
</evidence>
<dbReference type="GeneID" id="17287101"/>
<dbReference type="STRING" id="2903.R1G1B9"/>
<dbReference type="eggNOG" id="KOG1282">
    <property type="taxonomic scope" value="Eukaryota"/>
</dbReference>
<evidence type="ECO:0000256" key="4">
    <source>
        <dbReference type="ARBA" id="ARBA00022729"/>
    </source>
</evidence>
<dbReference type="InterPro" id="IPR029058">
    <property type="entry name" value="AB_hydrolase_fold"/>
</dbReference>
<evidence type="ECO:0008006" key="9">
    <source>
        <dbReference type="Google" id="ProtNLM"/>
    </source>
</evidence>
<evidence type="ECO:0000256" key="1">
    <source>
        <dbReference type="ARBA" id="ARBA00009431"/>
    </source>
</evidence>
<dbReference type="OMA" id="WYYNYLQ"/>
<name>A0A0D3L1E6_EMIH1</name>
<proteinExistence type="inferred from homology"/>
<dbReference type="Proteomes" id="UP000013827">
    <property type="component" value="Unassembled WGS sequence"/>
</dbReference>
<keyword evidence="6" id="KW-0325">Glycoprotein</keyword>
<dbReference type="HOGENOM" id="CLU_008523_10_1_1"/>
<dbReference type="InterPro" id="IPR001563">
    <property type="entry name" value="Peptidase_S10"/>
</dbReference>
<dbReference type="GO" id="GO:0004185">
    <property type="term" value="F:serine-type carboxypeptidase activity"/>
    <property type="evidence" value="ECO:0007669"/>
    <property type="project" value="InterPro"/>
</dbReference>
<keyword evidence="2" id="KW-0121">Carboxypeptidase</keyword>
<evidence type="ECO:0000256" key="6">
    <source>
        <dbReference type="ARBA" id="ARBA00023180"/>
    </source>
</evidence>
<dbReference type="PANTHER" id="PTHR11802">
    <property type="entry name" value="SERINE PROTEASE FAMILY S10 SERINE CARBOXYPEPTIDASE"/>
    <property type="match status" value="1"/>
</dbReference>
<dbReference type="Gene3D" id="3.40.50.1820">
    <property type="entry name" value="alpha/beta hydrolase"/>
    <property type="match status" value="1"/>
</dbReference>
<dbReference type="GO" id="GO:0006508">
    <property type="term" value="P:proteolysis"/>
    <property type="evidence" value="ECO:0007669"/>
    <property type="project" value="UniProtKB-KW"/>
</dbReference>
<keyword evidence="4" id="KW-0732">Signal</keyword>
<keyword evidence="5" id="KW-0378">Hydrolase</keyword>
<dbReference type="PaxDb" id="2903-EOD41831"/>
<dbReference type="SUPFAM" id="SSF53474">
    <property type="entry name" value="alpha/beta-Hydrolases"/>
    <property type="match status" value="1"/>
</dbReference>
<evidence type="ECO:0000256" key="5">
    <source>
        <dbReference type="ARBA" id="ARBA00022801"/>
    </source>
</evidence>
<evidence type="ECO:0000313" key="7">
    <source>
        <dbReference type="EnsemblProtists" id="EOD41831"/>
    </source>
</evidence>
<organism evidence="7 8">
    <name type="scientific">Emiliania huxleyi (strain CCMP1516)</name>
    <dbReference type="NCBI Taxonomy" id="280463"/>
    <lineage>
        <taxon>Eukaryota</taxon>
        <taxon>Haptista</taxon>
        <taxon>Haptophyta</taxon>
        <taxon>Prymnesiophyceae</taxon>
        <taxon>Isochrysidales</taxon>
        <taxon>Noelaerhabdaceae</taxon>
        <taxon>Emiliania</taxon>
    </lineage>
</organism>
<evidence type="ECO:0000256" key="2">
    <source>
        <dbReference type="ARBA" id="ARBA00022645"/>
    </source>
</evidence>
<dbReference type="EnsemblProtists" id="EOD41831">
    <property type="protein sequence ID" value="EOD41831"/>
    <property type="gene ID" value="EMIHUDRAFT_194378"/>
</dbReference>
<comment type="similarity">
    <text evidence="1">Belongs to the peptidase S10 family.</text>
</comment>
<dbReference type="RefSeq" id="XP_005794260.1">
    <property type="nucleotide sequence ID" value="XM_005794203.1"/>
</dbReference>
<reference evidence="8" key="1">
    <citation type="journal article" date="2013" name="Nature">
        <title>Pan genome of the phytoplankton Emiliania underpins its global distribution.</title>
        <authorList>
            <person name="Read B.A."/>
            <person name="Kegel J."/>
            <person name="Klute M.J."/>
            <person name="Kuo A."/>
            <person name="Lefebvre S.C."/>
            <person name="Maumus F."/>
            <person name="Mayer C."/>
            <person name="Miller J."/>
            <person name="Monier A."/>
            <person name="Salamov A."/>
            <person name="Young J."/>
            <person name="Aguilar M."/>
            <person name="Claverie J.M."/>
            <person name="Frickenhaus S."/>
            <person name="Gonzalez K."/>
            <person name="Herman E.K."/>
            <person name="Lin Y.C."/>
            <person name="Napier J."/>
            <person name="Ogata H."/>
            <person name="Sarno A.F."/>
            <person name="Shmutz J."/>
            <person name="Schroeder D."/>
            <person name="de Vargas C."/>
            <person name="Verret F."/>
            <person name="von Dassow P."/>
            <person name="Valentin K."/>
            <person name="Van de Peer Y."/>
            <person name="Wheeler G."/>
            <person name="Dacks J.B."/>
            <person name="Delwiche C.F."/>
            <person name="Dyhrman S.T."/>
            <person name="Glockner G."/>
            <person name="John U."/>
            <person name="Richards T."/>
            <person name="Worden A.Z."/>
            <person name="Zhang X."/>
            <person name="Grigoriev I.V."/>
            <person name="Allen A.E."/>
            <person name="Bidle K."/>
            <person name="Borodovsky M."/>
            <person name="Bowler C."/>
            <person name="Brownlee C."/>
            <person name="Cock J.M."/>
            <person name="Elias M."/>
            <person name="Gladyshev V.N."/>
            <person name="Groth M."/>
            <person name="Guda C."/>
            <person name="Hadaegh A."/>
            <person name="Iglesias-Rodriguez M.D."/>
            <person name="Jenkins J."/>
            <person name="Jones B.M."/>
            <person name="Lawson T."/>
            <person name="Leese F."/>
            <person name="Lindquist E."/>
            <person name="Lobanov A."/>
            <person name="Lomsadze A."/>
            <person name="Malik S.B."/>
            <person name="Marsh M.E."/>
            <person name="Mackinder L."/>
            <person name="Mock T."/>
            <person name="Mueller-Roeber B."/>
            <person name="Pagarete A."/>
            <person name="Parker M."/>
            <person name="Probert I."/>
            <person name="Quesneville H."/>
            <person name="Raines C."/>
            <person name="Rensing S.A."/>
            <person name="Riano-Pachon D.M."/>
            <person name="Richier S."/>
            <person name="Rokitta S."/>
            <person name="Shiraiwa Y."/>
            <person name="Soanes D.M."/>
            <person name="van der Giezen M."/>
            <person name="Wahlund T.M."/>
            <person name="Williams B."/>
            <person name="Wilson W."/>
            <person name="Wolfe G."/>
            <person name="Wurch L.L."/>
        </authorList>
    </citation>
    <scope>NUCLEOTIDE SEQUENCE</scope>
</reference>
<sequence length="469" mass="49543">MLSCCLAAAALSGPNFVTPLLQSGSVADAQAASRVSLPGWSGDLYSGFFTVDAATASNTYFVFSKALSKRDDAPVLLWLNGGPGASSLLGFYEELGPFGISAAGDIEPRTVNWNMDAHLLALDNPLGTGFSFTHSLDRMATNQTVVGEDLYSALQQFFDLFPELRANEFYATGESYAGKYIPSAAYAIHSHNAKAAPPRRINLRGIAIGDGAFDPPTQLTGFGPLLFSLGLAGGGARPSLADADQAKVYEAYDRKVEKALAKGDTELNGDYFQGTFYANTTGMGGNYFNFAQPPSAGLGDPRPFVREALHVGSVPYAIFNQTVETQLLADWMVGVVPQLQALLDHYRVLIYSGQNDVILGPPGTERAVNKLQWSGSRSYAAAKTEPMYGPSVAGGAADLMGYARRAQGKSSNFTYVLLRGCGHMVPTDQPALGSLEKAQGGANAARSPLRAAGTPSNFLDVGPCGRVAC</sequence>
<dbReference type="AlphaFoldDB" id="A0A0D3L1E6"/>
<dbReference type="PANTHER" id="PTHR11802:SF472">
    <property type="entry name" value="SERINE CARBOXYPEPTIDASE CPVL-RELATED"/>
    <property type="match status" value="1"/>
</dbReference>
<dbReference type="Pfam" id="PF00450">
    <property type="entry name" value="Peptidase_S10"/>
    <property type="match status" value="2"/>
</dbReference>
<dbReference type="PRINTS" id="PR00724">
    <property type="entry name" value="CRBOXYPTASEC"/>
</dbReference>
<reference evidence="7" key="2">
    <citation type="submission" date="2024-10" db="UniProtKB">
        <authorList>
            <consortium name="EnsemblProtists"/>
        </authorList>
    </citation>
    <scope>IDENTIFICATION</scope>
</reference>
<keyword evidence="8" id="KW-1185">Reference proteome</keyword>